<dbReference type="InterPro" id="IPR032675">
    <property type="entry name" value="LRR_dom_sf"/>
</dbReference>
<dbReference type="PROSITE" id="PS50181">
    <property type="entry name" value="FBOX"/>
    <property type="match status" value="1"/>
</dbReference>
<name>A0A814YKK4_9BILA</name>
<sequence>MTKFEHLPNELILTIFTYCYPEDLFSSLFNLNTRLNSLISTQTLKICLCYKSLKCLQDIYYKSVLYRALEQIHTLELSDAYERMSHFLTDDNQIPLDFEIRILILSQVKSLILHDSKPNCLNQISKYTKNIEYLYVSMLPHKSSIIEIQEVFESLFEKISLTRLHIDFYSTIEFGDNTSMNMSLTHVTLSSCFIRDLAKLLRRMPNIQKLDITCVHDYNPIDDSLFDGLANVIPHLIELKLSVFYIPFKEIEYFFRQLPKLIKLTFSSLLIETDSNGSNWERIIHDYLPNLQKFSLFIDDTDANIDLDEIINSFNSLFWQRWPIMIEHYLRAANIQHLINLSPKRIYSNLKRLSFSFISTDPRTYETNNILMDLSQIFSTSELAQIEEIFLYDRIYPTNFVSNLLKLFPNINYLKLSASSLDLSITLSSIDSLTIIVDSSTEYNSTNILRQIASHFPDISTLRFELTNNNDIHILISYCFRKLAYLTLMTVAINESSSPVDRQGFILWFKDYKQLNGLYDDAEVEFNEDNHIFQIAL</sequence>
<dbReference type="AlphaFoldDB" id="A0A814YKK4"/>
<evidence type="ECO:0000313" key="4">
    <source>
        <dbReference type="Proteomes" id="UP000663832"/>
    </source>
</evidence>
<dbReference type="Proteomes" id="UP000663832">
    <property type="component" value="Unassembled WGS sequence"/>
</dbReference>
<reference evidence="3" key="1">
    <citation type="submission" date="2021-02" db="EMBL/GenBank/DDBJ databases">
        <authorList>
            <person name="Nowell W R."/>
        </authorList>
    </citation>
    <scope>NUCLEOTIDE SEQUENCE</scope>
</reference>
<evidence type="ECO:0000313" key="2">
    <source>
        <dbReference type="EMBL" id="CAF1005754.1"/>
    </source>
</evidence>
<dbReference type="EMBL" id="CAJNOI010000074">
    <property type="protein sequence ID" value="CAF1005754.1"/>
    <property type="molecule type" value="Genomic_DNA"/>
</dbReference>
<accession>A0A814YKK4</accession>
<dbReference type="Gene3D" id="3.80.10.10">
    <property type="entry name" value="Ribonuclease Inhibitor"/>
    <property type="match status" value="1"/>
</dbReference>
<protein>
    <recommendedName>
        <fullName evidence="1">F-box domain-containing protein</fullName>
    </recommendedName>
</protein>
<proteinExistence type="predicted"/>
<evidence type="ECO:0000259" key="1">
    <source>
        <dbReference type="PROSITE" id="PS50181"/>
    </source>
</evidence>
<dbReference type="EMBL" id="CAJNOM010000208">
    <property type="protein sequence ID" value="CAF1230314.1"/>
    <property type="molecule type" value="Genomic_DNA"/>
</dbReference>
<dbReference type="OrthoDB" id="10042269at2759"/>
<comment type="caution">
    <text evidence="3">The sequence shown here is derived from an EMBL/GenBank/DDBJ whole genome shotgun (WGS) entry which is preliminary data.</text>
</comment>
<gene>
    <name evidence="2" type="ORF">BJG266_LOCUS16184</name>
    <name evidence="3" type="ORF">QVE165_LOCUS27397</name>
</gene>
<dbReference type="InterPro" id="IPR001810">
    <property type="entry name" value="F-box_dom"/>
</dbReference>
<dbReference type="SUPFAM" id="SSF52047">
    <property type="entry name" value="RNI-like"/>
    <property type="match status" value="1"/>
</dbReference>
<keyword evidence="4" id="KW-1185">Reference proteome</keyword>
<feature type="domain" description="F-box" evidence="1">
    <location>
        <begin position="1"/>
        <end position="53"/>
    </location>
</feature>
<organism evidence="3 4">
    <name type="scientific">Adineta steineri</name>
    <dbReference type="NCBI Taxonomy" id="433720"/>
    <lineage>
        <taxon>Eukaryota</taxon>
        <taxon>Metazoa</taxon>
        <taxon>Spiralia</taxon>
        <taxon>Gnathifera</taxon>
        <taxon>Rotifera</taxon>
        <taxon>Eurotatoria</taxon>
        <taxon>Bdelloidea</taxon>
        <taxon>Adinetida</taxon>
        <taxon>Adinetidae</taxon>
        <taxon>Adineta</taxon>
    </lineage>
</organism>
<dbReference type="Proteomes" id="UP000663877">
    <property type="component" value="Unassembled WGS sequence"/>
</dbReference>
<evidence type="ECO:0000313" key="3">
    <source>
        <dbReference type="EMBL" id="CAF1230314.1"/>
    </source>
</evidence>